<protein>
    <submittedName>
        <fullName evidence="2">Uncharacterized protein</fullName>
    </submittedName>
</protein>
<feature type="transmembrane region" description="Helical" evidence="1">
    <location>
        <begin position="172"/>
        <end position="199"/>
    </location>
</feature>
<evidence type="ECO:0000256" key="1">
    <source>
        <dbReference type="SAM" id="Phobius"/>
    </source>
</evidence>
<feature type="transmembrane region" description="Helical" evidence="1">
    <location>
        <begin position="140"/>
        <end position="160"/>
    </location>
</feature>
<gene>
    <name evidence="2" type="ORF">BJ508DRAFT_363525</name>
</gene>
<name>A0A3N4HYF8_ASCIM</name>
<accession>A0A3N4HYF8</accession>
<dbReference type="AlphaFoldDB" id="A0A3N4HYF8"/>
<sequence>MSQSRYPANDDVEIGLLSREEIDRKEVLSVVRDFLHWIMSIRCMLLEFLLWTCFSTYAIQACRTTSALTQTPRVLQGKEDESAMGSISTGLLAVSILAGTLQVFAIIYRAIQARSWINSTSPACLNSLQRLHPNYIKFGCCYWVFRCLAVFIQILVVMTIESTPGQIACDSAWIVILLLWVVSLFFMSFFLAVPLFLLWDLDAEAERERMGDTCDAQLTLAGASYSEKRFTSISSSMPVHYDGTHYSSM</sequence>
<feature type="transmembrane region" description="Helical" evidence="1">
    <location>
        <begin position="87"/>
        <end position="108"/>
    </location>
</feature>
<keyword evidence="1" id="KW-1133">Transmembrane helix</keyword>
<keyword evidence="3" id="KW-1185">Reference proteome</keyword>
<proteinExistence type="predicted"/>
<dbReference type="Proteomes" id="UP000275078">
    <property type="component" value="Unassembled WGS sequence"/>
</dbReference>
<keyword evidence="1" id="KW-0812">Transmembrane</keyword>
<feature type="transmembrane region" description="Helical" evidence="1">
    <location>
        <begin position="34"/>
        <end position="59"/>
    </location>
</feature>
<dbReference type="EMBL" id="ML119705">
    <property type="protein sequence ID" value="RPA78895.1"/>
    <property type="molecule type" value="Genomic_DNA"/>
</dbReference>
<keyword evidence="1" id="KW-0472">Membrane</keyword>
<evidence type="ECO:0000313" key="3">
    <source>
        <dbReference type="Proteomes" id="UP000275078"/>
    </source>
</evidence>
<organism evidence="2 3">
    <name type="scientific">Ascobolus immersus RN42</name>
    <dbReference type="NCBI Taxonomy" id="1160509"/>
    <lineage>
        <taxon>Eukaryota</taxon>
        <taxon>Fungi</taxon>
        <taxon>Dikarya</taxon>
        <taxon>Ascomycota</taxon>
        <taxon>Pezizomycotina</taxon>
        <taxon>Pezizomycetes</taxon>
        <taxon>Pezizales</taxon>
        <taxon>Ascobolaceae</taxon>
        <taxon>Ascobolus</taxon>
    </lineage>
</organism>
<reference evidence="2 3" key="1">
    <citation type="journal article" date="2018" name="Nat. Ecol. Evol.">
        <title>Pezizomycetes genomes reveal the molecular basis of ectomycorrhizal truffle lifestyle.</title>
        <authorList>
            <person name="Murat C."/>
            <person name="Payen T."/>
            <person name="Noel B."/>
            <person name="Kuo A."/>
            <person name="Morin E."/>
            <person name="Chen J."/>
            <person name="Kohler A."/>
            <person name="Krizsan K."/>
            <person name="Balestrini R."/>
            <person name="Da Silva C."/>
            <person name="Montanini B."/>
            <person name="Hainaut M."/>
            <person name="Levati E."/>
            <person name="Barry K.W."/>
            <person name="Belfiori B."/>
            <person name="Cichocki N."/>
            <person name="Clum A."/>
            <person name="Dockter R.B."/>
            <person name="Fauchery L."/>
            <person name="Guy J."/>
            <person name="Iotti M."/>
            <person name="Le Tacon F."/>
            <person name="Lindquist E.A."/>
            <person name="Lipzen A."/>
            <person name="Malagnac F."/>
            <person name="Mello A."/>
            <person name="Molinier V."/>
            <person name="Miyauchi S."/>
            <person name="Poulain J."/>
            <person name="Riccioni C."/>
            <person name="Rubini A."/>
            <person name="Sitrit Y."/>
            <person name="Splivallo R."/>
            <person name="Traeger S."/>
            <person name="Wang M."/>
            <person name="Zifcakova L."/>
            <person name="Wipf D."/>
            <person name="Zambonelli A."/>
            <person name="Paolocci F."/>
            <person name="Nowrousian M."/>
            <person name="Ottonello S."/>
            <person name="Baldrian P."/>
            <person name="Spatafora J.W."/>
            <person name="Henrissat B."/>
            <person name="Nagy L.G."/>
            <person name="Aury J.M."/>
            <person name="Wincker P."/>
            <person name="Grigoriev I.V."/>
            <person name="Bonfante P."/>
            <person name="Martin F.M."/>
        </authorList>
    </citation>
    <scope>NUCLEOTIDE SEQUENCE [LARGE SCALE GENOMIC DNA]</scope>
    <source>
        <strain evidence="2 3">RN42</strain>
    </source>
</reference>
<evidence type="ECO:0000313" key="2">
    <source>
        <dbReference type="EMBL" id="RPA78895.1"/>
    </source>
</evidence>